<evidence type="ECO:0000313" key="12">
    <source>
        <dbReference type="Proteomes" id="UP000814176"/>
    </source>
</evidence>
<keyword evidence="9 10" id="KW-0472">Membrane</keyword>
<organism evidence="11 12">
    <name type="scientific">Rhodofomes roseus</name>
    <dbReference type="NCBI Taxonomy" id="34475"/>
    <lineage>
        <taxon>Eukaryota</taxon>
        <taxon>Fungi</taxon>
        <taxon>Dikarya</taxon>
        <taxon>Basidiomycota</taxon>
        <taxon>Agaricomycotina</taxon>
        <taxon>Agaricomycetes</taxon>
        <taxon>Polyporales</taxon>
        <taxon>Rhodofomes</taxon>
    </lineage>
</organism>
<evidence type="ECO:0000256" key="10">
    <source>
        <dbReference type="RuleBase" id="RU361143"/>
    </source>
</evidence>
<comment type="subcellular location">
    <subcellularLocation>
        <location evidence="2 10">Endoplasmic reticulum membrane</location>
        <topology evidence="2 10">Single-pass type I membrane protein</topology>
    </subcellularLocation>
</comment>
<evidence type="ECO:0000256" key="2">
    <source>
        <dbReference type="ARBA" id="ARBA00004115"/>
    </source>
</evidence>
<evidence type="ECO:0000256" key="9">
    <source>
        <dbReference type="ARBA" id="ARBA00023136"/>
    </source>
</evidence>
<dbReference type="Proteomes" id="UP000814176">
    <property type="component" value="Unassembled WGS sequence"/>
</dbReference>
<accession>A0ABQ8KY07</accession>
<dbReference type="GO" id="GO:0016740">
    <property type="term" value="F:transferase activity"/>
    <property type="evidence" value="ECO:0007669"/>
    <property type="project" value="UniProtKB-KW"/>
</dbReference>
<feature type="signal peptide" evidence="10">
    <location>
        <begin position="1"/>
        <end position="24"/>
    </location>
</feature>
<dbReference type="InterPro" id="IPR007676">
    <property type="entry name" value="Ribophorin_I"/>
</dbReference>
<evidence type="ECO:0000313" key="11">
    <source>
        <dbReference type="EMBL" id="KAH9844187.1"/>
    </source>
</evidence>
<evidence type="ECO:0000256" key="7">
    <source>
        <dbReference type="ARBA" id="ARBA00022824"/>
    </source>
</evidence>
<keyword evidence="6 10" id="KW-0732">Signal</keyword>
<keyword evidence="7 10" id="KW-0256">Endoplasmic reticulum</keyword>
<reference evidence="11 12" key="1">
    <citation type="journal article" date="2021" name="Environ. Microbiol.">
        <title>Gene family expansions and transcriptome signatures uncover fungal adaptations to wood decay.</title>
        <authorList>
            <person name="Hage H."/>
            <person name="Miyauchi S."/>
            <person name="Viragh M."/>
            <person name="Drula E."/>
            <person name="Min B."/>
            <person name="Chaduli D."/>
            <person name="Navarro D."/>
            <person name="Favel A."/>
            <person name="Norest M."/>
            <person name="Lesage-Meessen L."/>
            <person name="Balint B."/>
            <person name="Merenyi Z."/>
            <person name="de Eugenio L."/>
            <person name="Morin E."/>
            <person name="Martinez A.T."/>
            <person name="Baldrian P."/>
            <person name="Stursova M."/>
            <person name="Martinez M.J."/>
            <person name="Novotny C."/>
            <person name="Magnuson J.K."/>
            <person name="Spatafora J.W."/>
            <person name="Maurice S."/>
            <person name="Pangilinan J."/>
            <person name="Andreopoulos W."/>
            <person name="LaButti K."/>
            <person name="Hundley H."/>
            <person name="Na H."/>
            <person name="Kuo A."/>
            <person name="Barry K."/>
            <person name="Lipzen A."/>
            <person name="Henrissat B."/>
            <person name="Riley R."/>
            <person name="Ahrendt S."/>
            <person name="Nagy L.G."/>
            <person name="Grigoriev I.V."/>
            <person name="Martin F."/>
            <person name="Rosso M.N."/>
        </authorList>
    </citation>
    <scope>NUCLEOTIDE SEQUENCE [LARGE SCALE GENOMIC DNA]</scope>
    <source>
        <strain evidence="11 12">CIRM-BRFM 1785</strain>
    </source>
</reference>
<comment type="function">
    <text evidence="1 10">Subunit of the oligosaccharyl transferase (OST) complex that catalyzes the initial transfer of a defined glycan (Glc(3)Man(9)GlcNAc(2) in eukaryotes) from the lipid carrier dolichol-pyrophosphate to an asparagine residue within an Asn-X-Ser/Thr consensus motif in nascent polypeptide chains, the first step in protein N-glycosylation. N-glycosylation occurs cotranslationally and the complex associates with the Sec61 complex at the channel-forming translocon complex that mediates protein translocation across the endoplasmic reticulum (ER). All subunits are required for a maximal enzyme activity.</text>
</comment>
<dbReference type="EMBL" id="JADCUA010000001">
    <property type="protein sequence ID" value="KAH9844187.1"/>
    <property type="molecule type" value="Genomic_DNA"/>
</dbReference>
<name>A0ABQ8KY07_9APHY</name>
<sequence length="482" mass="53344">MVPHWRRRLPLLLLSLLCPSFASAHSFENTAIVRTIDLGGSLVHVTTTYAVKALEDGAGVYTLALAERELKRTSWLEAKIKGQQNILAMESAGFDGESGVYLFSVELPETLRTNGTANLVVEAIETHATYPWPEEAGQKDGQSLKYETDLFVVSPYKTSVERIKIKSPSPNILSYSTPEGLDEFTMEIPVTKSGATITYGPFSNIPATADATFLKPKQKEVAVHYNYDHPVIEVTELKRSAEISHWGANLNIEDKIHLHNAGPKLKGHFSRLEHQASTFLGRMPPHVLPSLTLHLPPNIRSPYYYDLIGNVSTSHLRVGHLPAQQSSLLEVRPRYPLMGGWNYSFTLGWDSPLADYAGYDKSTGKYVIGVPLMTLVPGAVVGDAEVTIILPEGATDVDFFPPFTPIQSYVKTHVTYLDTVGRPAIILEYKDLTTKHAGTVYVMYKVPLSAHLKKPLAVATAFMGLFVLGFAVRRMDVRIQKK</sequence>
<evidence type="ECO:0000256" key="5">
    <source>
        <dbReference type="ARBA" id="ARBA00022692"/>
    </source>
</evidence>
<comment type="subunit">
    <text evidence="10">Component of the oligosaccharyltransferase (OST) complex.</text>
</comment>
<keyword evidence="11" id="KW-0808">Transferase</keyword>
<dbReference type="RefSeq" id="XP_047784997.1">
    <property type="nucleotide sequence ID" value="XM_047919941.1"/>
</dbReference>
<dbReference type="PANTHER" id="PTHR21049">
    <property type="entry name" value="RIBOPHORIN I"/>
    <property type="match status" value="1"/>
</dbReference>
<keyword evidence="8 10" id="KW-1133">Transmembrane helix</keyword>
<proteinExistence type="inferred from homology"/>
<feature type="transmembrane region" description="Helical" evidence="10">
    <location>
        <begin position="455"/>
        <end position="472"/>
    </location>
</feature>
<protein>
    <recommendedName>
        <fullName evidence="10">Dolichyl-diphosphooligosaccharide--protein glycosyltransferase subunit 1</fullName>
    </recommendedName>
</protein>
<evidence type="ECO:0000256" key="8">
    <source>
        <dbReference type="ARBA" id="ARBA00022989"/>
    </source>
</evidence>
<dbReference type="Pfam" id="PF04597">
    <property type="entry name" value="Ribophorin_I"/>
    <property type="match status" value="1"/>
</dbReference>
<gene>
    <name evidence="11" type="ORF">C8Q71DRAFT_697006</name>
</gene>
<evidence type="ECO:0000256" key="3">
    <source>
        <dbReference type="ARBA" id="ARBA00004922"/>
    </source>
</evidence>
<keyword evidence="5 10" id="KW-0812">Transmembrane</keyword>
<keyword evidence="12" id="KW-1185">Reference proteome</keyword>
<dbReference type="GeneID" id="72000673"/>
<comment type="similarity">
    <text evidence="4 10">Belongs to the OST1 family.</text>
</comment>
<evidence type="ECO:0000256" key="4">
    <source>
        <dbReference type="ARBA" id="ARBA00008905"/>
    </source>
</evidence>
<feature type="chain" id="PRO_5045011082" description="Dolichyl-diphosphooligosaccharide--protein glycosyltransferase subunit 1" evidence="10">
    <location>
        <begin position="25"/>
        <end position="482"/>
    </location>
</feature>
<evidence type="ECO:0000256" key="6">
    <source>
        <dbReference type="ARBA" id="ARBA00022729"/>
    </source>
</evidence>
<comment type="caution">
    <text evidence="11">The sequence shown here is derived from an EMBL/GenBank/DDBJ whole genome shotgun (WGS) entry which is preliminary data.</text>
</comment>
<comment type="pathway">
    <text evidence="3 10">Protein modification; protein glycosylation.</text>
</comment>
<dbReference type="PANTHER" id="PTHR21049:SF0">
    <property type="entry name" value="DOLICHYL-DIPHOSPHOOLIGOSACCHARIDE--PROTEIN GLYCOSYLTRANSFERASE SUBUNIT 1"/>
    <property type="match status" value="1"/>
</dbReference>
<evidence type="ECO:0000256" key="1">
    <source>
        <dbReference type="ARBA" id="ARBA00002791"/>
    </source>
</evidence>